<evidence type="ECO:0000313" key="2">
    <source>
        <dbReference type="Proteomes" id="UP000093482"/>
    </source>
</evidence>
<dbReference type="EMBL" id="MATO01000038">
    <property type="protein sequence ID" value="OCS90300.1"/>
    <property type="molecule type" value="Genomic_DNA"/>
</dbReference>
<dbReference type="OrthoDB" id="2583792at2"/>
<dbReference type="Proteomes" id="UP000093482">
    <property type="component" value="Unassembled WGS sequence"/>
</dbReference>
<organism evidence="1 2">
    <name type="scientific">Caryophanon latum</name>
    <dbReference type="NCBI Taxonomy" id="33977"/>
    <lineage>
        <taxon>Bacteria</taxon>
        <taxon>Bacillati</taxon>
        <taxon>Bacillota</taxon>
        <taxon>Bacilli</taxon>
        <taxon>Bacillales</taxon>
        <taxon>Caryophanaceae</taxon>
        <taxon>Caryophanon</taxon>
    </lineage>
</organism>
<keyword evidence="2" id="KW-1185">Reference proteome</keyword>
<dbReference type="RefSeq" id="WP_066464890.1">
    <property type="nucleotide sequence ID" value="NZ_MATO01000038.1"/>
</dbReference>
<reference evidence="1 2" key="1">
    <citation type="submission" date="2016-07" db="EMBL/GenBank/DDBJ databases">
        <title>Caryophanon latum genome sequencing.</title>
        <authorList>
            <person name="Verma A."/>
            <person name="Pal Y."/>
            <person name="Krishnamurthi S."/>
        </authorList>
    </citation>
    <scope>NUCLEOTIDE SEQUENCE [LARGE SCALE GENOMIC DNA]</scope>
    <source>
        <strain evidence="1 2">DSM 14151</strain>
    </source>
</reference>
<protein>
    <recommendedName>
        <fullName evidence="3">Phosphate starvation-inducible protein PhoH</fullName>
    </recommendedName>
</protein>
<gene>
    <name evidence="1" type="ORF">A6K76_11890</name>
</gene>
<dbReference type="AlphaFoldDB" id="A0A1C0YT20"/>
<sequence>MKDYIVIHPQNVFSPESIAPQFDCIDQYDLANTDLTLYKCMIVLGFVDQDFLLEEKAMIDSFLEEGKIVCFFGNLVTPWLQGQAMFQPKEIRWHGDYNVQIASDHFLFDGVLEDDMTTNKGVKGFFARGHHEAPANAEVLLTLPGGETITYIDRESTNGTIFMHAGSCFFQLGLGMQLEQNKTTDVIPQRMLQWVDEEWARLQGGANNA</sequence>
<name>A0A1C0YT20_9BACL</name>
<evidence type="ECO:0008006" key="3">
    <source>
        <dbReference type="Google" id="ProtNLM"/>
    </source>
</evidence>
<comment type="caution">
    <text evidence="1">The sequence shown here is derived from an EMBL/GenBank/DDBJ whole genome shotgun (WGS) entry which is preliminary data.</text>
</comment>
<evidence type="ECO:0000313" key="1">
    <source>
        <dbReference type="EMBL" id="OCS90300.1"/>
    </source>
</evidence>
<proteinExistence type="predicted"/>
<accession>A0A1C0YT20</accession>